<organism evidence="2 3">
    <name type="scientific">Candidatus Butyricicoccus avistercoris</name>
    <dbReference type="NCBI Taxonomy" id="2838518"/>
    <lineage>
        <taxon>Bacteria</taxon>
        <taxon>Bacillati</taxon>
        <taxon>Bacillota</taxon>
        <taxon>Clostridia</taxon>
        <taxon>Eubacteriales</taxon>
        <taxon>Butyricicoccaceae</taxon>
        <taxon>Butyricicoccus</taxon>
    </lineage>
</organism>
<name>A0A9D1TID0_9FIRM</name>
<protein>
    <recommendedName>
        <fullName evidence="1">Transglutaminase-like domain-containing protein</fullName>
    </recommendedName>
</protein>
<sequence length="247" mass="27664">MKRILAFLALSVVILSGCESPLKKTDSPLDTAIEMKNALENDKTSGLFMMKNIDGDLIFDSLEAIYPFAFSLELVSYQIGLTEISVNIPNNAQQMQAKALAEKIAVNQTKGLETAQDKLAALHDYLILNCKYDVEAAEQEVLDGTSAPFTAYGALVDGKAVCSGYARAFMMMCEVVGIECIYISDSEMNHSWNAVKIDDEIYYIDCTFDDPIPDQGERIIREYFLKTGEELKKTHTWNDNFYEQIID</sequence>
<dbReference type="SUPFAM" id="SSF54001">
    <property type="entry name" value="Cysteine proteinases"/>
    <property type="match status" value="1"/>
</dbReference>
<dbReference type="PANTHER" id="PTHR46333:SF2">
    <property type="entry name" value="CYTOKINESIS PROTEIN 3"/>
    <property type="match status" value="1"/>
</dbReference>
<accession>A0A9D1TID0</accession>
<feature type="domain" description="Transglutaminase-like" evidence="1">
    <location>
        <begin position="154"/>
        <end position="208"/>
    </location>
</feature>
<reference evidence="2" key="2">
    <citation type="submission" date="2021-04" db="EMBL/GenBank/DDBJ databases">
        <authorList>
            <person name="Gilroy R."/>
        </authorList>
    </citation>
    <scope>NUCLEOTIDE SEQUENCE</scope>
    <source>
        <strain evidence="2">CHK193-4272</strain>
    </source>
</reference>
<proteinExistence type="predicted"/>
<comment type="caution">
    <text evidence="2">The sequence shown here is derived from an EMBL/GenBank/DDBJ whole genome shotgun (WGS) entry which is preliminary data.</text>
</comment>
<evidence type="ECO:0000259" key="1">
    <source>
        <dbReference type="SMART" id="SM00460"/>
    </source>
</evidence>
<dbReference type="GO" id="GO:0005737">
    <property type="term" value="C:cytoplasm"/>
    <property type="evidence" value="ECO:0007669"/>
    <property type="project" value="TreeGrafter"/>
</dbReference>
<dbReference type="PANTHER" id="PTHR46333">
    <property type="entry name" value="CYTOKINESIS PROTEIN 3"/>
    <property type="match status" value="1"/>
</dbReference>
<dbReference type="InterPro" id="IPR038765">
    <property type="entry name" value="Papain-like_cys_pep_sf"/>
</dbReference>
<gene>
    <name evidence="2" type="ORF">H9746_05285</name>
</gene>
<dbReference type="Proteomes" id="UP000886808">
    <property type="component" value="Unassembled WGS sequence"/>
</dbReference>
<dbReference type="AlphaFoldDB" id="A0A9D1TID0"/>
<dbReference type="Gene3D" id="3.10.620.30">
    <property type="match status" value="1"/>
</dbReference>
<evidence type="ECO:0000313" key="2">
    <source>
        <dbReference type="EMBL" id="HIV62236.1"/>
    </source>
</evidence>
<evidence type="ECO:0000313" key="3">
    <source>
        <dbReference type="Proteomes" id="UP000886808"/>
    </source>
</evidence>
<reference evidence="2" key="1">
    <citation type="journal article" date="2021" name="PeerJ">
        <title>Extensive microbial diversity within the chicken gut microbiome revealed by metagenomics and culture.</title>
        <authorList>
            <person name="Gilroy R."/>
            <person name="Ravi A."/>
            <person name="Getino M."/>
            <person name="Pursley I."/>
            <person name="Horton D.L."/>
            <person name="Alikhan N.F."/>
            <person name="Baker D."/>
            <person name="Gharbi K."/>
            <person name="Hall N."/>
            <person name="Watson M."/>
            <person name="Adriaenssens E.M."/>
            <person name="Foster-Nyarko E."/>
            <person name="Jarju S."/>
            <person name="Secka A."/>
            <person name="Antonio M."/>
            <person name="Oren A."/>
            <person name="Chaudhuri R.R."/>
            <person name="La Ragione R."/>
            <person name="Hildebrand F."/>
            <person name="Pallen M.J."/>
        </authorList>
    </citation>
    <scope>NUCLEOTIDE SEQUENCE</scope>
    <source>
        <strain evidence="2">CHK193-4272</strain>
    </source>
</reference>
<dbReference type="InterPro" id="IPR052557">
    <property type="entry name" value="CAP/Cytokinesis_protein"/>
</dbReference>
<dbReference type="SMART" id="SM00460">
    <property type="entry name" value="TGc"/>
    <property type="match status" value="1"/>
</dbReference>
<dbReference type="Pfam" id="PF01841">
    <property type="entry name" value="Transglut_core"/>
    <property type="match status" value="1"/>
</dbReference>
<dbReference type="PROSITE" id="PS51257">
    <property type="entry name" value="PROKAR_LIPOPROTEIN"/>
    <property type="match status" value="1"/>
</dbReference>
<dbReference type="InterPro" id="IPR002931">
    <property type="entry name" value="Transglutaminase-like"/>
</dbReference>
<dbReference type="EMBL" id="DXIE01000032">
    <property type="protein sequence ID" value="HIV62236.1"/>
    <property type="molecule type" value="Genomic_DNA"/>
</dbReference>